<protein>
    <submittedName>
        <fullName evidence="1">Uncharacterized protein</fullName>
    </submittedName>
</protein>
<reference evidence="1" key="1">
    <citation type="submission" date="2021-02" db="EMBL/GenBank/DDBJ databases">
        <authorList>
            <consortium name="DOE Joint Genome Institute"/>
            <person name="Ahrendt S."/>
            <person name="Looney B.P."/>
            <person name="Miyauchi S."/>
            <person name="Morin E."/>
            <person name="Drula E."/>
            <person name="Courty P.E."/>
            <person name="Chicoki N."/>
            <person name="Fauchery L."/>
            <person name="Kohler A."/>
            <person name="Kuo A."/>
            <person name="Labutti K."/>
            <person name="Pangilinan J."/>
            <person name="Lipzen A."/>
            <person name="Riley R."/>
            <person name="Andreopoulos W."/>
            <person name="He G."/>
            <person name="Johnson J."/>
            <person name="Barry K.W."/>
            <person name="Grigoriev I.V."/>
            <person name="Nagy L."/>
            <person name="Hibbett D."/>
            <person name="Henrissat B."/>
            <person name="Matheny P.B."/>
            <person name="Labbe J."/>
            <person name="Martin F."/>
        </authorList>
    </citation>
    <scope>NUCLEOTIDE SEQUENCE</scope>
    <source>
        <strain evidence="1">FP105234-sp</strain>
    </source>
</reference>
<gene>
    <name evidence="1" type="ORF">FA95DRAFT_618502</name>
</gene>
<comment type="caution">
    <text evidence="1">The sequence shown here is derived from an EMBL/GenBank/DDBJ whole genome shotgun (WGS) entry which is preliminary data.</text>
</comment>
<keyword evidence="2" id="KW-1185">Reference proteome</keyword>
<accession>A0ACB8S1D5</accession>
<dbReference type="EMBL" id="MU275862">
    <property type="protein sequence ID" value="KAI0050349.1"/>
    <property type="molecule type" value="Genomic_DNA"/>
</dbReference>
<organism evidence="1 2">
    <name type="scientific">Auriscalpium vulgare</name>
    <dbReference type="NCBI Taxonomy" id="40419"/>
    <lineage>
        <taxon>Eukaryota</taxon>
        <taxon>Fungi</taxon>
        <taxon>Dikarya</taxon>
        <taxon>Basidiomycota</taxon>
        <taxon>Agaricomycotina</taxon>
        <taxon>Agaricomycetes</taxon>
        <taxon>Russulales</taxon>
        <taxon>Auriscalpiaceae</taxon>
        <taxon>Auriscalpium</taxon>
    </lineage>
</organism>
<dbReference type="Proteomes" id="UP000814033">
    <property type="component" value="Unassembled WGS sequence"/>
</dbReference>
<evidence type="ECO:0000313" key="1">
    <source>
        <dbReference type="EMBL" id="KAI0050349.1"/>
    </source>
</evidence>
<evidence type="ECO:0000313" key="2">
    <source>
        <dbReference type="Proteomes" id="UP000814033"/>
    </source>
</evidence>
<name>A0ACB8S1D5_9AGAM</name>
<proteinExistence type="predicted"/>
<sequence>MHRHWRAPLSGLAIAGMSQPRCACILRRRACHETQHARRRPHCQVQVDADDARTGAGSSSRNGCGTSCAGVRGARGHTHARTRSGPGAPPTIQLPHRPSTVTLLDRPHGWQRARSGGNMAIMHARRNCGLCAGGRLFRAYMLPSARARRRGGGVFPGARARWCVLGGWMDGWCRSAGWTPALSAARAALCCMY</sequence>
<reference evidence="1" key="2">
    <citation type="journal article" date="2022" name="New Phytol.">
        <title>Evolutionary transition to the ectomycorrhizal habit in the genomes of a hyperdiverse lineage of mushroom-forming fungi.</title>
        <authorList>
            <person name="Looney B."/>
            <person name="Miyauchi S."/>
            <person name="Morin E."/>
            <person name="Drula E."/>
            <person name="Courty P.E."/>
            <person name="Kohler A."/>
            <person name="Kuo A."/>
            <person name="LaButti K."/>
            <person name="Pangilinan J."/>
            <person name="Lipzen A."/>
            <person name="Riley R."/>
            <person name="Andreopoulos W."/>
            <person name="He G."/>
            <person name="Johnson J."/>
            <person name="Nolan M."/>
            <person name="Tritt A."/>
            <person name="Barry K.W."/>
            <person name="Grigoriev I.V."/>
            <person name="Nagy L.G."/>
            <person name="Hibbett D."/>
            <person name="Henrissat B."/>
            <person name="Matheny P.B."/>
            <person name="Labbe J."/>
            <person name="Martin F.M."/>
        </authorList>
    </citation>
    <scope>NUCLEOTIDE SEQUENCE</scope>
    <source>
        <strain evidence="1">FP105234-sp</strain>
    </source>
</reference>